<gene>
    <name evidence="2" type="ORF">CPSG_06447</name>
</gene>
<proteinExistence type="predicted"/>
<dbReference type="EMBL" id="GL636495">
    <property type="protein sequence ID" value="EFW17179.1"/>
    <property type="molecule type" value="Genomic_DNA"/>
</dbReference>
<keyword evidence="3" id="KW-1185">Reference proteome</keyword>
<name>E9D9E5_COCPS</name>
<reference evidence="3" key="2">
    <citation type="submission" date="2010-03" db="EMBL/GenBank/DDBJ databases">
        <title>The genome sequence of Coccidioides posadasii strain Silveira.</title>
        <authorList>
            <consortium name="The Broad Institute Genome Sequencing Center for Infectious Disease"/>
            <person name="Neafsey D."/>
            <person name="Orbach M."/>
            <person name="Henn M.R."/>
            <person name="Cole G.T."/>
            <person name="Galgiani J."/>
            <person name="Gardner M.J."/>
            <person name="Kirkland T.N."/>
            <person name="Taylor J.W."/>
            <person name="Young S.K."/>
            <person name="Zeng Q."/>
            <person name="Koehrsen M."/>
            <person name="Alvarado L."/>
            <person name="Berlin A."/>
            <person name="Borenstein D."/>
            <person name="Chapman S.B."/>
            <person name="Chen Z."/>
            <person name="Engels R."/>
            <person name="Freedman E."/>
            <person name="Gellesch M."/>
            <person name="Goldberg J."/>
            <person name="Griggs A."/>
            <person name="Gujja S."/>
            <person name="Heilman E."/>
            <person name="Heiman D."/>
            <person name="Howarth C."/>
            <person name="Jen D."/>
            <person name="Larson L."/>
            <person name="Mehta T."/>
            <person name="Neiman D."/>
            <person name="Park D."/>
            <person name="Pearson M."/>
            <person name="Richards J."/>
            <person name="Roberts A."/>
            <person name="Saif S."/>
            <person name="Shea T."/>
            <person name="Shenoy N."/>
            <person name="Sisk P."/>
            <person name="Stolte C."/>
            <person name="Sykes S."/>
            <person name="Walk T."/>
            <person name="White J."/>
            <person name="Yandava C."/>
            <person name="Haas B."/>
            <person name="Nusbaum C."/>
            <person name="Birren B."/>
        </authorList>
    </citation>
    <scope>NUCLEOTIDE SEQUENCE [LARGE SCALE GENOMIC DNA]</scope>
    <source>
        <strain evidence="3">RMSCC 757 / Silveira</strain>
    </source>
</reference>
<evidence type="ECO:0000313" key="3">
    <source>
        <dbReference type="Proteomes" id="UP000002497"/>
    </source>
</evidence>
<sequence>MAATAGEQLSHPFADSTQHPHRGSGESHPMFLAIGNFQQSVASQALSRVELHAPDHFAIKRVAIRRDTPSFVSPPIDEARIFANRPRPGAGKRWCASMRLAIVTTCNYTPSLAHQQVCLPWPEMPDRGSSYGVSFVTP</sequence>
<protein>
    <submittedName>
        <fullName evidence="2">Predicted protein</fullName>
    </submittedName>
</protein>
<dbReference type="HOGENOM" id="CLU_1855086_0_0_1"/>
<organism evidence="3">
    <name type="scientific">Coccidioides posadasii (strain RMSCC 757 / Silveira)</name>
    <name type="common">Valley fever fungus</name>
    <dbReference type="NCBI Taxonomy" id="443226"/>
    <lineage>
        <taxon>Eukaryota</taxon>
        <taxon>Fungi</taxon>
        <taxon>Dikarya</taxon>
        <taxon>Ascomycota</taxon>
        <taxon>Pezizomycotina</taxon>
        <taxon>Eurotiomycetes</taxon>
        <taxon>Eurotiomycetidae</taxon>
        <taxon>Onygenales</taxon>
        <taxon>Onygenaceae</taxon>
        <taxon>Coccidioides</taxon>
    </lineage>
</organism>
<reference evidence="3" key="1">
    <citation type="journal article" date="2010" name="Genome Res.">
        <title>Population genomic sequencing of Coccidioides fungi reveals recent hybridization and transposon control.</title>
        <authorList>
            <person name="Neafsey D.E."/>
            <person name="Barker B.M."/>
            <person name="Sharpton T.J."/>
            <person name="Stajich J.E."/>
            <person name="Park D.J."/>
            <person name="Whiston E."/>
            <person name="Hung C.-Y."/>
            <person name="McMahan C."/>
            <person name="White J."/>
            <person name="Sykes S."/>
            <person name="Heiman D."/>
            <person name="Young S."/>
            <person name="Zeng Q."/>
            <person name="Abouelleil A."/>
            <person name="Aftuck L."/>
            <person name="Bessette D."/>
            <person name="Brown A."/>
            <person name="FitzGerald M."/>
            <person name="Lui A."/>
            <person name="Macdonald J.P."/>
            <person name="Priest M."/>
            <person name="Orbach M.J."/>
            <person name="Galgiani J.N."/>
            <person name="Kirkland T.N."/>
            <person name="Cole G.T."/>
            <person name="Birren B.W."/>
            <person name="Henn M.R."/>
            <person name="Taylor J.W."/>
            <person name="Rounsley S.D."/>
        </authorList>
    </citation>
    <scope>NUCLEOTIDE SEQUENCE [LARGE SCALE GENOMIC DNA]</scope>
    <source>
        <strain evidence="3">RMSCC 757 / Silveira</strain>
    </source>
</reference>
<evidence type="ECO:0000256" key="1">
    <source>
        <dbReference type="SAM" id="MobiDB-lite"/>
    </source>
</evidence>
<accession>E9D9E5</accession>
<evidence type="ECO:0000313" key="2">
    <source>
        <dbReference type="EMBL" id="EFW17179.1"/>
    </source>
</evidence>
<dbReference type="Proteomes" id="UP000002497">
    <property type="component" value="Unassembled WGS sequence"/>
</dbReference>
<dbReference type="AlphaFoldDB" id="E9D9E5"/>
<dbReference type="VEuPathDB" id="FungiDB:CPSG_06447"/>
<feature type="region of interest" description="Disordered" evidence="1">
    <location>
        <begin position="1"/>
        <end position="29"/>
    </location>
</feature>